<accession>A0A1N7A4V0</accession>
<dbReference type="GO" id="GO:0005975">
    <property type="term" value="P:carbohydrate metabolic process"/>
    <property type="evidence" value="ECO:0007669"/>
    <property type="project" value="InterPro"/>
</dbReference>
<dbReference type="NCBIfam" id="TIGR02764">
    <property type="entry name" value="spore_ybaN_pdaB"/>
    <property type="match status" value="1"/>
</dbReference>
<dbReference type="EMBL" id="JAEMWV010000013">
    <property type="protein sequence ID" value="MBN8253681.1"/>
    <property type="molecule type" value="Genomic_DNA"/>
</dbReference>
<dbReference type="InterPro" id="IPR011330">
    <property type="entry name" value="Glyco_hydro/deAcase_b/a-brl"/>
</dbReference>
<dbReference type="PANTHER" id="PTHR10587:SF128">
    <property type="entry name" value="POLYSACCHARIDE DEACETYLASE PDAB-RELATED"/>
    <property type="match status" value="1"/>
</dbReference>
<protein>
    <submittedName>
        <fullName evidence="1">Polysaccharide deacetylase family sporulation protein PdaB</fullName>
    </submittedName>
</protein>
<dbReference type="PANTHER" id="PTHR10587">
    <property type="entry name" value="GLYCOSYL TRANSFERASE-RELATED"/>
    <property type="match status" value="1"/>
</dbReference>
<dbReference type="RefSeq" id="WP_062687375.1">
    <property type="nucleotide sequence ID" value="NZ_CANLXW010000096.1"/>
</dbReference>
<gene>
    <name evidence="1" type="primary">pdaB</name>
    <name evidence="1" type="ORF">JF537_19195</name>
</gene>
<dbReference type="InterPro" id="IPR002509">
    <property type="entry name" value="NODB_dom"/>
</dbReference>
<dbReference type="InterPro" id="IPR014132">
    <property type="entry name" value="PdaB-like"/>
</dbReference>
<dbReference type="Gene3D" id="3.20.20.370">
    <property type="entry name" value="Glycoside hydrolase/deacetylase"/>
    <property type="match status" value="1"/>
</dbReference>
<comment type="caution">
    <text evidence="1">The sequence shown here is derived from an EMBL/GenBank/DDBJ whole genome shotgun (WGS) entry which is preliminary data.</text>
</comment>
<evidence type="ECO:0000313" key="1">
    <source>
        <dbReference type="EMBL" id="MBN8253681.1"/>
    </source>
</evidence>
<dbReference type="GO" id="GO:0016020">
    <property type="term" value="C:membrane"/>
    <property type="evidence" value="ECO:0007669"/>
    <property type="project" value="TreeGrafter"/>
</dbReference>
<dbReference type="Pfam" id="PF01522">
    <property type="entry name" value="Polysacc_deac_1"/>
    <property type="match status" value="1"/>
</dbReference>
<dbReference type="AlphaFoldDB" id="A0A1N7A4V0"/>
<dbReference type="SUPFAM" id="SSF88713">
    <property type="entry name" value="Glycoside hydrolase/deacetylase"/>
    <property type="match status" value="1"/>
</dbReference>
<dbReference type="GO" id="GO:0016810">
    <property type="term" value="F:hydrolase activity, acting on carbon-nitrogen (but not peptide) bonds"/>
    <property type="evidence" value="ECO:0007669"/>
    <property type="project" value="InterPro"/>
</dbReference>
<proteinExistence type="predicted"/>
<organism evidence="1 2">
    <name type="scientific">Priestia flexa</name>
    <dbReference type="NCBI Taxonomy" id="86664"/>
    <lineage>
        <taxon>Bacteria</taxon>
        <taxon>Bacillati</taxon>
        <taxon>Bacillota</taxon>
        <taxon>Bacilli</taxon>
        <taxon>Bacillales</taxon>
        <taxon>Bacillaceae</taxon>
        <taxon>Priestia</taxon>
    </lineage>
</organism>
<dbReference type="Proteomes" id="UP000664578">
    <property type="component" value="Unassembled WGS sequence"/>
</dbReference>
<dbReference type="InterPro" id="IPR050248">
    <property type="entry name" value="Polysacc_deacetylase_ArnD"/>
</dbReference>
<reference evidence="1" key="1">
    <citation type="submission" date="2020-12" db="EMBL/GenBank/DDBJ databases">
        <title>PHA producing bacteria isolated from mangrove.</title>
        <authorList>
            <person name="Zheng W."/>
            <person name="Yu S."/>
            <person name="Huang Y."/>
        </authorList>
    </citation>
    <scope>NUCLEOTIDE SEQUENCE</scope>
    <source>
        <strain evidence="1">GN22-4</strain>
    </source>
</reference>
<dbReference type="PROSITE" id="PS51677">
    <property type="entry name" value="NODB"/>
    <property type="match status" value="1"/>
</dbReference>
<sequence>MNGFYTIKAKRLKQTMIIVLSALFTSFFLYAQHMFDYPVFSTDDGPRAVYKAEEKDLEVALTFNISWGDERAVPILDELKKQKINQATFFLSASWAERHPDVVERIKKEGHEIGTMGYDYNSYTSMEPNEIRQDLAKSQKVFTSLGIKEVKLLRPPNGHFNKDILKLANKMGYTIIHWSIDSKDWTNPGVKEIVSNTTKPLHGGDIVLLHASDSAQQTAEALPYIQHSLQSKKISNVTVSTLISNTKSDIQDVK</sequence>
<name>A0A1N7A4V0_9BACI</name>
<evidence type="ECO:0000313" key="2">
    <source>
        <dbReference type="Proteomes" id="UP000664578"/>
    </source>
</evidence>